<feature type="transmembrane region" description="Helical" evidence="8">
    <location>
        <begin position="144"/>
        <end position="162"/>
    </location>
</feature>
<proteinExistence type="inferred from homology"/>
<sequence length="366" mass="39939">MKSGKLSGGQLRLLIIGSVTVMGHLLIVPLVFDQAGRDSWLSWVIAIAVGFILAWSLIGLGTIAPEKSMIQISSQLFGNILGGFVGLTMTLFFITTVAITLRGLMSFMGTVFFPQTPSWVLGLFFLAACVYTAAAGLQNLARANAILLPFLITAGILAWAFTTPDKDYQLILPFLERGISPVIQGALPLVGLLGELVVVGMLQPFLKKGTTLYKTHLTAVLVIGLLFIGPLTGPIAMFGETAAARMDYPTFAEFKFSVLMVNFQSLAVFLWLGGSFGRISLYYYAATLSCSQALGIKNYKILLLPVGLMSFAMAQWLFPDLQAVKNFLIYLYFPVSVILGVIFPMLLLILLYIKKYIQGRHLLKEA</sequence>
<feature type="transmembrane region" description="Helical" evidence="8">
    <location>
        <begin position="301"/>
        <end position="318"/>
    </location>
</feature>
<evidence type="ECO:0000313" key="10">
    <source>
        <dbReference type="Proteomes" id="UP001172911"/>
    </source>
</evidence>
<dbReference type="RefSeq" id="WP_304543752.1">
    <property type="nucleotide sequence ID" value="NZ_JARPTC010000019.1"/>
</dbReference>
<comment type="caution">
    <text evidence="9">The sequence shown here is derived from an EMBL/GenBank/DDBJ whole genome shotgun (WGS) entry which is preliminary data.</text>
</comment>
<evidence type="ECO:0000256" key="7">
    <source>
        <dbReference type="ARBA" id="ARBA00023136"/>
    </source>
</evidence>
<evidence type="ECO:0000256" key="3">
    <source>
        <dbReference type="ARBA" id="ARBA00022448"/>
    </source>
</evidence>
<feature type="transmembrane region" description="Helical" evidence="8">
    <location>
        <begin position="330"/>
        <end position="353"/>
    </location>
</feature>
<evidence type="ECO:0000313" key="9">
    <source>
        <dbReference type="EMBL" id="MDO7788118.1"/>
    </source>
</evidence>
<keyword evidence="3" id="KW-0813">Transport</keyword>
<dbReference type="EMBL" id="JARPTC010000019">
    <property type="protein sequence ID" value="MDO7788118.1"/>
    <property type="molecule type" value="Genomic_DNA"/>
</dbReference>
<comment type="similarity">
    <text evidence="2">Belongs to the amino acid-polyamine-organocation (APC) superfamily. Spore germination protein (SGP) (TC 2.A.3.9) family.</text>
</comment>
<gene>
    <name evidence="9" type="ORF">P6N53_12870</name>
</gene>
<dbReference type="PANTHER" id="PTHR34975:SF2">
    <property type="entry name" value="SPORE GERMINATION PROTEIN A2"/>
    <property type="match status" value="1"/>
</dbReference>
<comment type="subcellular location">
    <subcellularLocation>
        <location evidence="1">Membrane</location>
        <topology evidence="1">Multi-pass membrane protein</topology>
    </subcellularLocation>
</comment>
<dbReference type="NCBIfam" id="TIGR00912">
    <property type="entry name" value="2A0309"/>
    <property type="match status" value="1"/>
</dbReference>
<dbReference type="GO" id="GO:0009847">
    <property type="term" value="P:spore germination"/>
    <property type="evidence" value="ECO:0007669"/>
    <property type="project" value="InterPro"/>
</dbReference>
<evidence type="ECO:0000256" key="5">
    <source>
        <dbReference type="ARBA" id="ARBA00022692"/>
    </source>
</evidence>
<evidence type="ECO:0000256" key="6">
    <source>
        <dbReference type="ARBA" id="ARBA00022989"/>
    </source>
</evidence>
<dbReference type="Proteomes" id="UP001172911">
    <property type="component" value="Unassembled WGS sequence"/>
</dbReference>
<feature type="transmembrane region" description="Helical" evidence="8">
    <location>
        <begin position="12"/>
        <end position="32"/>
    </location>
</feature>
<keyword evidence="5 8" id="KW-0812">Transmembrane</keyword>
<dbReference type="GO" id="GO:0016020">
    <property type="term" value="C:membrane"/>
    <property type="evidence" value="ECO:0007669"/>
    <property type="project" value="UniProtKB-SubCell"/>
</dbReference>
<dbReference type="AlphaFoldDB" id="A0AAW7ZFE8"/>
<name>A0AAW7ZFE8_9FIRM</name>
<accession>A0AAW7ZFE8</accession>
<organism evidence="9 10">
    <name type="scientific">Desulforamulus aquiferis</name>
    <dbReference type="NCBI Taxonomy" id="1397668"/>
    <lineage>
        <taxon>Bacteria</taxon>
        <taxon>Bacillati</taxon>
        <taxon>Bacillota</taxon>
        <taxon>Clostridia</taxon>
        <taxon>Eubacteriales</taxon>
        <taxon>Peptococcaceae</taxon>
        <taxon>Desulforamulus</taxon>
    </lineage>
</organism>
<evidence type="ECO:0000256" key="8">
    <source>
        <dbReference type="SAM" id="Phobius"/>
    </source>
</evidence>
<feature type="transmembrane region" description="Helical" evidence="8">
    <location>
        <begin position="44"/>
        <end position="64"/>
    </location>
</feature>
<feature type="transmembrane region" description="Helical" evidence="8">
    <location>
        <begin position="76"/>
        <end position="99"/>
    </location>
</feature>
<feature type="transmembrane region" description="Helical" evidence="8">
    <location>
        <begin position="119"/>
        <end position="137"/>
    </location>
</feature>
<reference evidence="9" key="1">
    <citation type="journal article" date="2023" name="J. Hazard. Mater.">
        <title>Anaerobic biodegradation of pyrene and benzo[a]pyrene by a new sulfate-reducing Desulforamulus aquiferis strain DSA.</title>
        <authorList>
            <person name="Zhang Z."/>
            <person name="Sun J."/>
            <person name="Gong X."/>
            <person name="Wang C."/>
            <person name="Wang H."/>
        </authorList>
    </citation>
    <scope>NUCLEOTIDE SEQUENCE</scope>
    <source>
        <strain evidence="9">DSA</strain>
    </source>
</reference>
<feature type="transmembrane region" description="Helical" evidence="8">
    <location>
        <begin position="217"/>
        <end position="239"/>
    </location>
</feature>
<evidence type="ECO:0000256" key="4">
    <source>
        <dbReference type="ARBA" id="ARBA00022544"/>
    </source>
</evidence>
<keyword evidence="10" id="KW-1185">Reference proteome</keyword>
<evidence type="ECO:0000256" key="2">
    <source>
        <dbReference type="ARBA" id="ARBA00007998"/>
    </source>
</evidence>
<protein>
    <submittedName>
        <fullName evidence="9">Endospore germination permease</fullName>
    </submittedName>
</protein>
<keyword evidence="6 8" id="KW-1133">Transmembrane helix</keyword>
<dbReference type="InterPro" id="IPR004761">
    <property type="entry name" value="Spore_GerAB"/>
</dbReference>
<dbReference type="Pfam" id="PF03845">
    <property type="entry name" value="Spore_permease"/>
    <property type="match status" value="1"/>
</dbReference>
<dbReference type="Gene3D" id="1.20.1740.10">
    <property type="entry name" value="Amino acid/polyamine transporter I"/>
    <property type="match status" value="1"/>
</dbReference>
<feature type="transmembrane region" description="Helical" evidence="8">
    <location>
        <begin position="259"/>
        <end position="281"/>
    </location>
</feature>
<dbReference type="PANTHER" id="PTHR34975">
    <property type="entry name" value="SPORE GERMINATION PROTEIN A2"/>
    <property type="match status" value="1"/>
</dbReference>
<reference evidence="9" key="2">
    <citation type="submission" date="2023-03" db="EMBL/GenBank/DDBJ databases">
        <authorList>
            <person name="Zhang Z."/>
        </authorList>
    </citation>
    <scope>NUCLEOTIDE SEQUENCE</scope>
    <source>
        <strain evidence="9">DSA</strain>
    </source>
</reference>
<keyword evidence="4" id="KW-0309">Germination</keyword>
<keyword evidence="7 8" id="KW-0472">Membrane</keyword>
<feature type="transmembrane region" description="Helical" evidence="8">
    <location>
        <begin position="182"/>
        <end position="205"/>
    </location>
</feature>
<evidence type="ECO:0000256" key="1">
    <source>
        <dbReference type="ARBA" id="ARBA00004141"/>
    </source>
</evidence>